<keyword evidence="1" id="KW-1133">Transmembrane helix</keyword>
<evidence type="ECO:0000313" key="3">
    <source>
        <dbReference type="Proteomes" id="UP000012159"/>
    </source>
</evidence>
<dbReference type="AlphaFoldDB" id="M6W3Q9"/>
<proteinExistence type="predicted"/>
<accession>M6W3Q9</accession>
<dbReference type="EMBL" id="AKWF02000040">
    <property type="protein sequence ID" value="EMO63760.1"/>
    <property type="molecule type" value="Genomic_DNA"/>
</dbReference>
<gene>
    <name evidence="2" type="ORF">LEP1GSC133_4555</name>
</gene>
<name>M6W3Q9_LEPBO</name>
<feature type="transmembrane region" description="Helical" evidence="1">
    <location>
        <begin position="25"/>
        <end position="46"/>
    </location>
</feature>
<protein>
    <submittedName>
        <fullName evidence="2">Uncharacterized protein</fullName>
    </submittedName>
</protein>
<comment type="caution">
    <text evidence="2">The sequence shown here is derived from an EMBL/GenBank/DDBJ whole genome shotgun (WGS) entry which is preliminary data.</text>
</comment>
<evidence type="ECO:0000313" key="2">
    <source>
        <dbReference type="EMBL" id="EMO63760.1"/>
    </source>
</evidence>
<evidence type="ECO:0000256" key="1">
    <source>
        <dbReference type="SAM" id="Phobius"/>
    </source>
</evidence>
<sequence length="66" mass="7591">MLSSLNSRKRLLGKFLSDYNTGQLVFWKSSVLGLIQVPFCVLFFFFGKSSKSLSFPGFFRFHSTSR</sequence>
<dbReference type="Proteomes" id="UP000012159">
    <property type="component" value="Unassembled WGS sequence"/>
</dbReference>
<reference evidence="2 3" key="1">
    <citation type="submission" date="2013-01" db="EMBL/GenBank/DDBJ databases">
        <authorList>
            <person name="Harkins D.M."/>
            <person name="Durkin A.S."/>
            <person name="Brinkac L.M."/>
            <person name="Haft D.H."/>
            <person name="Selengut J.D."/>
            <person name="Sanka R."/>
            <person name="DePew J."/>
            <person name="Purushe J."/>
            <person name="Picardeau M."/>
            <person name="Werts C."/>
            <person name="Goarant C."/>
            <person name="Vinetz J.M."/>
            <person name="Sutton G.G."/>
            <person name="Nierman W.C."/>
            <person name="Fouts D.E."/>
        </authorList>
    </citation>
    <scope>NUCLEOTIDE SEQUENCE [LARGE SCALE GENOMIC DNA]</scope>
    <source>
        <strain evidence="2 3">200901868</strain>
    </source>
</reference>
<organism evidence="2 3">
    <name type="scientific">Leptospira borgpetersenii serovar Pomona str. 200901868</name>
    <dbReference type="NCBI Taxonomy" id="1192866"/>
    <lineage>
        <taxon>Bacteria</taxon>
        <taxon>Pseudomonadati</taxon>
        <taxon>Spirochaetota</taxon>
        <taxon>Spirochaetia</taxon>
        <taxon>Leptospirales</taxon>
        <taxon>Leptospiraceae</taxon>
        <taxon>Leptospira</taxon>
    </lineage>
</organism>
<keyword evidence="1" id="KW-0472">Membrane</keyword>
<keyword evidence="1" id="KW-0812">Transmembrane</keyword>